<accession>A0A328DVJ1</accession>
<dbReference type="PANTHER" id="PTHR33916:SF12">
    <property type="entry name" value="NEPROSIN DOMAIN-CONTAINING PROTEIN"/>
    <property type="match status" value="1"/>
</dbReference>
<dbReference type="InterPro" id="IPR056122">
    <property type="entry name" value="DUF7705"/>
</dbReference>
<protein>
    <recommendedName>
        <fullName evidence="2">DUF7705 domain-containing protein</fullName>
    </recommendedName>
</protein>
<evidence type="ECO:0000313" key="4">
    <source>
        <dbReference type="Proteomes" id="UP000249390"/>
    </source>
</evidence>
<dbReference type="EMBL" id="NQVE01000076">
    <property type="protein sequence ID" value="RAL49715.1"/>
    <property type="molecule type" value="Genomic_DNA"/>
</dbReference>
<feature type="domain" description="DUF7705" evidence="2">
    <location>
        <begin position="504"/>
        <end position="546"/>
    </location>
</feature>
<evidence type="ECO:0000256" key="1">
    <source>
        <dbReference type="SAM" id="SignalP"/>
    </source>
</evidence>
<comment type="caution">
    <text evidence="3">The sequence shown here is derived from an EMBL/GenBank/DDBJ whole genome shotgun (WGS) entry which is preliminary data.</text>
</comment>
<sequence length="550" mass="62274">MAAGEQRIPSLIAIFVLVLAKACLSSRRVDGGGGKAVTAVGDPGMKRDELRVGIEAWNQCNEVGEEAPHMGSPRAADCFLLSKSPSSYSHGKKNCSLFTLEHKVTEDDNKLGIGKMFPNLSPKALHNPDLYAYQKELYLGSKCQVHDEPRPWQFWMIMLKNGNMDTKAALCPNNGHKSKPFHDPNFPCFGKGCMNQPLIYHNYTTLQGHNGNCPTLKGSFYGTWDLNATPYSPEMGKNENNSFYSVVWEKEVGRGSWTFHHVLKTSAKYPWLMLYLRADAVKGFSGGYHYPTRGMLKIIPRSPNFRVRFTLNVIKGGGPNSQFYLLDIGSCWKNNGKPCDGNVTSDVTRYSEMVLNPETSSWCNPKDWRLCPPFHTFFNGTRVPRNDTARFPYGAYHMYCAPGNGEHTEKPNVPCDPYSNPQPQEILQILPHPVWGDYGYPTKKGQGWIGDSRAWDLDVGNLSQNLYFYQVLFYIHCHFSSPTMFYFSTNQFNQKLLRSKMITRYMQDPGTTPVTRNWTSIDLGTEIYKHPNQVAEWTVTDFDVLVPRGK</sequence>
<dbReference type="Proteomes" id="UP000249390">
    <property type="component" value="Unassembled WGS sequence"/>
</dbReference>
<evidence type="ECO:0000313" key="3">
    <source>
        <dbReference type="EMBL" id="RAL49715.1"/>
    </source>
</evidence>
<keyword evidence="4" id="KW-1185">Reference proteome</keyword>
<evidence type="ECO:0000259" key="2">
    <source>
        <dbReference type="Pfam" id="PF24804"/>
    </source>
</evidence>
<feature type="domain" description="DUF7705" evidence="2">
    <location>
        <begin position="38"/>
        <end position="470"/>
    </location>
</feature>
<dbReference type="AlphaFoldDB" id="A0A328DVJ1"/>
<dbReference type="Pfam" id="PF24804">
    <property type="entry name" value="DUF7705"/>
    <property type="match status" value="2"/>
</dbReference>
<organism evidence="3 4">
    <name type="scientific">Cuscuta australis</name>
    <dbReference type="NCBI Taxonomy" id="267555"/>
    <lineage>
        <taxon>Eukaryota</taxon>
        <taxon>Viridiplantae</taxon>
        <taxon>Streptophyta</taxon>
        <taxon>Embryophyta</taxon>
        <taxon>Tracheophyta</taxon>
        <taxon>Spermatophyta</taxon>
        <taxon>Magnoliopsida</taxon>
        <taxon>eudicotyledons</taxon>
        <taxon>Gunneridae</taxon>
        <taxon>Pentapetalae</taxon>
        <taxon>asterids</taxon>
        <taxon>lamiids</taxon>
        <taxon>Solanales</taxon>
        <taxon>Convolvulaceae</taxon>
        <taxon>Cuscuteae</taxon>
        <taxon>Cuscuta</taxon>
        <taxon>Cuscuta subgen. Grammica</taxon>
        <taxon>Cuscuta sect. Cleistogrammica</taxon>
    </lineage>
</organism>
<gene>
    <name evidence="3" type="ORF">DM860_002006</name>
</gene>
<name>A0A328DVJ1_9ASTE</name>
<reference evidence="3 4" key="1">
    <citation type="submission" date="2018-06" db="EMBL/GenBank/DDBJ databases">
        <title>The Genome of Cuscuta australis (Dodder) Provides Insight into the Evolution of Plant Parasitism.</title>
        <authorList>
            <person name="Liu H."/>
        </authorList>
    </citation>
    <scope>NUCLEOTIDE SEQUENCE [LARGE SCALE GENOMIC DNA]</scope>
    <source>
        <strain evidence="4">cv. Yunnan</strain>
        <tissue evidence="3">Vines</tissue>
    </source>
</reference>
<proteinExistence type="predicted"/>
<dbReference type="PANTHER" id="PTHR33916">
    <property type="entry name" value="EXPANSIN-LIKE EG45 DOMAIN-CONTAINING PROTEIN"/>
    <property type="match status" value="1"/>
</dbReference>
<feature type="signal peptide" evidence="1">
    <location>
        <begin position="1"/>
        <end position="25"/>
    </location>
</feature>
<feature type="chain" id="PRO_5016267821" description="DUF7705 domain-containing protein" evidence="1">
    <location>
        <begin position="26"/>
        <end position="550"/>
    </location>
</feature>
<keyword evidence="1" id="KW-0732">Signal</keyword>